<dbReference type="PANTHER" id="PTHR43479">
    <property type="entry name" value="ACREF/ENVCD OPERON REPRESSOR-RELATED"/>
    <property type="match status" value="1"/>
</dbReference>
<evidence type="ECO:0000313" key="4">
    <source>
        <dbReference type="EMBL" id="MBU5437309.1"/>
    </source>
</evidence>
<dbReference type="EMBL" id="JAHLPM010000003">
    <property type="protein sequence ID" value="MBU5437309.1"/>
    <property type="molecule type" value="Genomic_DNA"/>
</dbReference>
<dbReference type="PROSITE" id="PS50977">
    <property type="entry name" value="HTH_TETR_2"/>
    <property type="match status" value="1"/>
</dbReference>
<organism evidence="4 5">
    <name type="scientific">Tissierella simiarum</name>
    <dbReference type="NCBI Taxonomy" id="2841534"/>
    <lineage>
        <taxon>Bacteria</taxon>
        <taxon>Bacillati</taxon>
        <taxon>Bacillota</taxon>
        <taxon>Tissierellia</taxon>
        <taxon>Tissierellales</taxon>
        <taxon>Tissierellaceae</taxon>
        <taxon>Tissierella</taxon>
    </lineage>
</organism>
<keyword evidence="5" id="KW-1185">Reference proteome</keyword>
<evidence type="ECO:0000256" key="2">
    <source>
        <dbReference type="PROSITE-ProRule" id="PRU00335"/>
    </source>
</evidence>
<dbReference type="Pfam" id="PF00440">
    <property type="entry name" value="TetR_N"/>
    <property type="match status" value="1"/>
</dbReference>
<feature type="domain" description="HTH tetR-type" evidence="3">
    <location>
        <begin position="5"/>
        <end position="65"/>
    </location>
</feature>
<dbReference type="PANTHER" id="PTHR43479:SF11">
    <property type="entry name" value="ACREF_ENVCD OPERON REPRESSOR-RELATED"/>
    <property type="match status" value="1"/>
</dbReference>
<dbReference type="RefSeq" id="WP_216517295.1">
    <property type="nucleotide sequence ID" value="NZ_JAHLPM010000003.1"/>
</dbReference>
<comment type="caution">
    <text evidence="4">The sequence shown here is derived from an EMBL/GenBank/DDBJ whole genome shotgun (WGS) entry which is preliminary data.</text>
</comment>
<sequence>MENNISTKQKILDAALDLFSKKGFTAVSVRDISGAVGIKESSLYNHFKNKQDIFDTILYDYTKDCDDFFLQQNIIGDNMKYDISNDQVIFFSNMSDEQFVDLSMNIFNQFYLNPQVIKFWRILAIEQYNNPEIAKLYNKLLFEDVLNYQSQLLGLLISKGILIEADPYVLALQFYAPIYLLFQKYFASGHEKIEIVKTEAKKIFKNHILHFRKVNSNKRGGE</sequence>
<dbReference type="InterPro" id="IPR001647">
    <property type="entry name" value="HTH_TetR"/>
</dbReference>
<feature type="DNA-binding region" description="H-T-H motif" evidence="2">
    <location>
        <begin position="28"/>
        <end position="47"/>
    </location>
</feature>
<accession>A0ABS6E333</accession>
<evidence type="ECO:0000259" key="3">
    <source>
        <dbReference type="PROSITE" id="PS50977"/>
    </source>
</evidence>
<proteinExistence type="predicted"/>
<dbReference type="InterPro" id="IPR050624">
    <property type="entry name" value="HTH-type_Tx_Regulator"/>
</dbReference>
<evidence type="ECO:0000313" key="5">
    <source>
        <dbReference type="Proteomes" id="UP000749471"/>
    </source>
</evidence>
<protein>
    <submittedName>
        <fullName evidence="4">TetR/AcrR family transcriptional regulator</fullName>
    </submittedName>
</protein>
<dbReference type="Proteomes" id="UP000749471">
    <property type="component" value="Unassembled WGS sequence"/>
</dbReference>
<reference evidence="4 5" key="1">
    <citation type="submission" date="2021-06" db="EMBL/GenBank/DDBJ databases">
        <authorList>
            <person name="Sun Q."/>
            <person name="Li D."/>
        </authorList>
    </citation>
    <scope>NUCLEOTIDE SEQUENCE [LARGE SCALE GENOMIC DNA]</scope>
    <source>
        <strain evidence="4 5">MSJ-40</strain>
    </source>
</reference>
<name>A0ABS6E333_9FIRM</name>
<gene>
    <name evidence="4" type="ORF">KQI42_04770</name>
</gene>
<evidence type="ECO:0000256" key="1">
    <source>
        <dbReference type="ARBA" id="ARBA00023125"/>
    </source>
</evidence>
<keyword evidence="1 2" id="KW-0238">DNA-binding</keyword>